<dbReference type="Pfam" id="PF22969">
    <property type="entry name" value="Ig_NUP210_2nd"/>
    <property type="match status" value="1"/>
</dbReference>
<evidence type="ECO:0000256" key="1">
    <source>
        <dbReference type="SAM" id="MobiDB-lite"/>
    </source>
</evidence>
<feature type="region of interest" description="Disordered" evidence="1">
    <location>
        <begin position="1458"/>
        <end position="1477"/>
    </location>
</feature>
<dbReference type="PANTHER" id="PTHR23019:SF0">
    <property type="entry name" value="NUCLEAR PORE MEMBRANE GLYCOPROTEIN 210"/>
    <property type="match status" value="1"/>
</dbReference>
<dbReference type="EMBL" id="AFNH02000232">
    <property type="protein sequence ID" value="EZG78966.1"/>
    <property type="molecule type" value="Genomic_DNA"/>
</dbReference>
<dbReference type="PANTHER" id="PTHR23019">
    <property type="entry name" value="NUCLEAR PORE MEMBRANE GLYCOPROTEIN GP210-RELATED"/>
    <property type="match status" value="1"/>
</dbReference>
<feature type="compositionally biased region" description="Gly residues" evidence="1">
    <location>
        <begin position="1458"/>
        <end position="1468"/>
    </location>
</feature>
<reference evidence="4" key="1">
    <citation type="submission" date="2013-12" db="EMBL/GenBank/DDBJ databases">
        <authorList>
            <person name="Omoto C.K."/>
            <person name="Sibley D."/>
            <person name="Venepally P."/>
            <person name="Hadjithomas M."/>
            <person name="Karamycheva S."/>
            <person name="Brunk B."/>
            <person name="Roos D."/>
            <person name="Caler E."/>
            <person name="Lorenzi H."/>
        </authorList>
    </citation>
    <scope>NUCLEOTIDE SEQUENCE</scope>
</reference>
<name>A0A023BBB2_GRENI</name>
<dbReference type="InterPro" id="IPR045197">
    <property type="entry name" value="NUP210-like"/>
</dbReference>
<keyword evidence="5" id="KW-1185">Reference proteome</keyword>
<dbReference type="Proteomes" id="UP000019763">
    <property type="component" value="Unassembled WGS sequence"/>
</dbReference>
<sequence length="1581" mass="169620">MFGALLLLPFLSAGVRQINPVSALLPFTSVPEHRVNLTLRAYDGCYRWRVQRPNAVLIRDLREAEIADLSDPGLVVPDKRYLSPRGEVDGGACHDAVVVSSVLPASWTGPKERSWVFADDGNAGVKAEVYVAKVARLEVETTAKAVAVGSAETLRVKAFDAEGNVFSSLEGLLFAWEAEAVAGGGRAISLGSLSDDVYRPSAVRRAMAERRQQSDVILIKGLESGRAVVHVKLLEPGYEHVRPTSVWIDVVEPFAVTPSDLAVPPGAAFRTAVRLLREGSKTAGHERHFEWSSADPALLETSARGQVIAAAEKTGETRLLVKDSRNHNNTDFVSIRVQPPARIVPYHAHLAAMNPQLDPLVNGDPLAGGGNGGAFEQLTESQFFPAAVAPSHRDSLLNRFRNAGTENPHDTWYLAANDTHLVTLDLRSPTESLFVPANVRFSHTLSRDVPTDDRKGFIGEDDIKPVWRSANGATIAFRATGAVGSKGTITFALDPNEKGKTAVKISKTVNYEVVAPLGVQGLTRMKYVQGELGSTVPVTLPFGAQTILTPFGGTGVFKATSSDSAVCDVTMRQQQIVLSAGRKAGIATVTVRDELYPAHFYKFHCNVGAVASIYVDGKQRLPVRTGRPEVMVPISARTRNKRLALWASDAPERRSVEELAALPASKSVDNFWTCGELELAFHPGATIHYRASPSPMLRMAKSDDRYICTFGVLQAPLQPGRVSLETQVAGPNQEKLFSSRGHIEFYAELDVKIPEEVRFPKYPPSTDVSSSRIEQSQALIIGGSIVIELVGGPEYVSGCSRSLTYSAPPGMSIVPEGGGSYDSADILMIDGKPSRFRIQCLDELGAFPVEFEFSQICNEDDKLTSTATLYLGCSIPERMMVLPEESELELLPSQPSKKLPVYKSSGPNASLMRGATVSPQRRVNAIVGMQHRLYGVPYDKYGRPLMGSAHAWRHSWVWLNDAGAGSWQLLKPDSVAVTLPNQLDRDHFIAAILTWTGDFTEAAYQVTKATGTAKVQAQKADRLKKSARELTARIRKLSWINGQGIIGTLELHGLPAIALDPPRLEDPILHNPEWAYVVKAEGISSNGVYKMTPGSWLNVLAVSQEPLTLPALQRVANVNKIVPLYDSAAAVSTSGSASGSVAWDSDASVLDVAGKSGRKLFGKAGAYVYLHGSKTRVAAEGEVFRSELHVSDPSLLGPKTLRLELESDMLQGTRLELRDRRSGVVVAEEHGQNELEKGLDYEVRVRSVGRLSGRALHPSVNRAFALQLVATPTKYFYVAGDRVRGLARGKGLLEGRLGGGLGNTAPLSVTIDDAFEVQPTALVLLPGGARWRPQVRGGGSVAREWALVSDNSRVVGFEHDNHQTLVSGAVGKAAAKLIREVDVDKGLAAPALAALPAQIAVTVAHPHHVALQAGDKLLGQKGGFLYAPKDARVPLGLNLYTSDGAMFTRPALVLGSGNGSANGGGTEGGTQTDSKTAAHKSGAATQCVFKWHALNPDLLAFVAHSDGSRKTTLQSTVEGRLDVEVVGLKTGQGKVLVTVDCGSAQHWLGTFKSSASLTVEVGPPAPGVLGLGERVESDGEV</sequence>
<keyword evidence="2" id="KW-0732">Signal</keyword>
<dbReference type="eggNOG" id="KOG1833">
    <property type="taxonomic scope" value="Eukaryota"/>
</dbReference>
<feature type="chain" id="PRO_5001516824" description="NUP210 Ig-like domain-containing protein" evidence="2">
    <location>
        <begin position="18"/>
        <end position="1581"/>
    </location>
</feature>
<evidence type="ECO:0000259" key="3">
    <source>
        <dbReference type="Pfam" id="PF22969"/>
    </source>
</evidence>
<dbReference type="Pfam" id="PF26182">
    <property type="entry name" value="Ig_NUP210_5th"/>
    <property type="match status" value="1"/>
</dbReference>
<protein>
    <recommendedName>
        <fullName evidence="3">NUP210 Ig-like domain-containing protein</fullName>
    </recommendedName>
</protein>
<dbReference type="OrthoDB" id="346887at2759"/>
<feature type="domain" description="NUP210 Ig-like" evidence="3">
    <location>
        <begin position="141"/>
        <end position="243"/>
    </location>
</feature>
<dbReference type="GeneID" id="22911270"/>
<evidence type="ECO:0000313" key="4">
    <source>
        <dbReference type="EMBL" id="EZG78966.1"/>
    </source>
</evidence>
<evidence type="ECO:0000256" key="2">
    <source>
        <dbReference type="SAM" id="SignalP"/>
    </source>
</evidence>
<accession>A0A023BBB2</accession>
<feature type="signal peptide" evidence="2">
    <location>
        <begin position="1"/>
        <end position="17"/>
    </location>
</feature>
<dbReference type="RefSeq" id="XP_011129150.1">
    <property type="nucleotide sequence ID" value="XM_011130848.1"/>
</dbReference>
<organism evidence="4 5">
    <name type="scientific">Gregarina niphandrodes</name>
    <name type="common">Septate eugregarine</name>
    <dbReference type="NCBI Taxonomy" id="110365"/>
    <lineage>
        <taxon>Eukaryota</taxon>
        <taxon>Sar</taxon>
        <taxon>Alveolata</taxon>
        <taxon>Apicomplexa</taxon>
        <taxon>Conoidasida</taxon>
        <taxon>Gregarinasina</taxon>
        <taxon>Eugregarinorida</taxon>
        <taxon>Gregarinidae</taxon>
        <taxon>Gregarina</taxon>
    </lineage>
</organism>
<gene>
    <name evidence="4" type="ORF">GNI_030620</name>
</gene>
<dbReference type="InterPro" id="IPR055097">
    <property type="entry name" value="Ig_NUP210_2nd"/>
</dbReference>
<evidence type="ECO:0000313" key="5">
    <source>
        <dbReference type="Proteomes" id="UP000019763"/>
    </source>
</evidence>
<proteinExistence type="predicted"/>
<comment type="caution">
    <text evidence="4">The sequence shown here is derived from an EMBL/GenBank/DDBJ whole genome shotgun (WGS) entry which is preliminary data.</text>
</comment>
<dbReference type="VEuPathDB" id="CryptoDB:GNI_030620"/>
<feature type="non-terminal residue" evidence="4">
    <location>
        <position position="1581"/>
    </location>
</feature>